<keyword evidence="5" id="KW-0694">RNA-binding</keyword>
<accession>G7WNK5</accession>
<evidence type="ECO:0000256" key="4">
    <source>
        <dbReference type="ARBA" id="ARBA00022801"/>
    </source>
</evidence>
<dbReference type="AlphaFoldDB" id="G7WNK5"/>
<dbReference type="SUPFAM" id="SSF54786">
    <property type="entry name" value="YcfA/nrd intein domain"/>
    <property type="match status" value="1"/>
</dbReference>
<evidence type="ECO:0000256" key="6">
    <source>
        <dbReference type="ARBA" id="ARBA00023016"/>
    </source>
</evidence>
<keyword evidence="4" id="KW-0378">Hydrolase</keyword>
<dbReference type="InterPro" id="IPR012933">
    <property type="entry name" value="HicA_mRNA_interferase"/>
</dbReference>
<dbReference type="PATRIC" id="fig|1110509.7.peg.665"/>
<dbReference type="HOGENOM" id="CLU_3075321_0_0_2"/>
<name>G7WNK5_METH6</name>
<dbReference type="Pfam" id="PF07927">
    <property type="entry name" value="HicA_toxin"/>
    <property type="match status" value="1"/>
</dbReference>
<gene>
    <name evidence="7" type="ordered locus">Mhar_0603</name>
</gene>
<dbReference type="Gene3D" id="3.30.920.30">
    <property type="entry name" value="Hypothetical protein"/>
    <property type="match status" value="1"/>
</dbReference>
<keyword evidence="2" id="KW-0540">Nuclease</keyword>
<evidence type="ECO:0000313" key="7">
    <source>
        <dbReference type="EMBL" id="AET63981.1"/>
    </source>
</evidence>
<evidence type="ECO:0000256" key="2">
    <source>
        <dbReference type="ARBA" id="ARBA00022722"/>
    </source>
</evidence>
<dbReference type="InterPro" id="IPR038570">
    <property type="entry name" value="HicA_sf"/>
</dbReference>
<dbReference type="STRING" id="1110509.Mhar_0603"/>
<evidence type="ECO:0000256" key="1">
    <source>
        <dbReference type="ARBA" id="ARBA00022649"/>
    </source>
</evidence>
<keyword evidence="6" id="KW-0346">Stress response</keyword>
<evidence type="ECO:0000256" key="3">
    <source>
        <dbReference type="ARBA" id="ARBA00022759"/>
    </source>
</evidence>
<keyword evidence="1" id="KW-1277">Toxin-antitoxin system</keyword>
<evidence type="ECO:0000313" key="8">
    <source>
        <dbReference type="Proteomes" id="UP000005877"/>
    </source>
</evidence>
<evidence type="ECO:0000256" key="5">
    <source>
        <dbReference type="ARBA" id="ARBA00022884"/>
    </source>
</evidence>
<dbReference type="GO" id="GO:0004519">
    <property type="term" value="F:endonuclease activity"/>
    <property type="evidence" value="ECO:0007669"/>
    <property type="project" value="UniProtKB-KW"/>
</dbReference>
<dbReference type="GO" id="GO:0016787">
    <property type="term" value="F:hydrolase activity"/>
    <property type="evidence" value="ECO:0007669"/>
    <property type="project" value="UniProtKB-KW"/>
</dbReference>
<proteinExistence type="predicted"/>
<dbReference type="KEGG" id="mhi:Mhar_0603"/>
<dbReference type="GO" id="GO:0003729">
    <property type="term" value="F:mRNA binding"/>
    <property type="evidence" value="ECO:0007669"/>
    <property type="project" value="InterPro"/>
</dbReference>
<organism evidence="7 8">
    <name type="scientific">Methanothrix harundinacea (strain 6Ac)</name>
    <name type="common">Methanosaeta harundinacea</name>
    <dbReference type="NCBI Taxonomy" id="1110509"/>
    <lineage>
        <taxon>Archaea</taxon>
        <taxon>Methanobacteriati</taxon>
        <taxon>Methanobacteriota</taxon>
        <taxon>Stenosarchaea group</taxon>
        <taxon>Methanomicrobia</taxon>
        <taxon>Methanotrichales</taxon>
        <taxon>Methanotrichaceae</taxon>
        <taxon>Methanothrix</taxon>
    </lineage>
</organism>
<keyword evidence="3" id="KW-0255">Endonuclease</keyword>
<dbReference type="EMBL" id="CP003117">
    <property type="protein sequence ID" value="AET63981.1"/>
    <property type="molecule type" value="Genomic_DNA"/>
</dbReference>
<reference evidence="7 8" key="1">
    <citation type="journal article" date="2012" name="PLoS ONE">
        <title>The genome characteristics and predicted function of methyl-group oxidation pathway in the obligate aceticlastic methanogens, Methanosaeta spp.</title>
        <authorList>
            <person name="Zhu J."/>
            <person name="Zheng H."/>
            <person name="Ai G."/>
            <person name="Zhang G."/>
            <person name="Liu D."/>
            <person name="Liu X."/>
            <person name="Dong X."/>
        </authorList>
    </citation>
    <scope>NUCLEOTIDE SEQUENCE [LARGE SCALE GENOMIC DNA]</scope>
    <source>
        <strain evidence="7 8">6Ac</strain>
    </source>
</reference>
<protein>
    <submittedName>
        <fullName evidence="7">YcfA family protein</fullName>
    </submittedName>
</protein>
<dbReference type="Proteomes" id="UP000005877">
    <property type="component" value="Chromosome"/>
</dbReference>
<sequence>MGRGKGDHVNIKMPNGQIVTIPISGDLKIGLLKSAIKKAGLDDDEFIALLKG</sequence>
<keyword evidence="8" id="KW-1185">Reference proteome</keyword>